<gene>
    <name evidence="3" type="ORF">O3P69_006116</name>
    <name evidence="2" type="ORF">O3P69_010979</name>
</gene>
<evidence type="ECO:0000256" key="1">
    <source>
        <dbReference type="SAM" id="MobiDB-lite"/>
    </source>
</evidence>
<dbReference type="Proteomes" id="UP001487740">
    <property type="component" value="Unassembled WGS sequence"/>
</dbReference>
<evidence type="ECO:0000313" key="4">
    <source>
        <dbReference type="Proteomes" id="UP001487740"/>
    </source>
</evidence>
<evidence type="ECO:0000313" key="3">
    <source>
        <dbReference type="EMBL" id="KAK8395144.1"/>
    </source>
</evidence>
<reference evidence="2 4" key="1">
    <citation type="submission" date="2023-03" db="EMBL/GenBank/DDBJ databases">
        <title>High-quality genome of Scylla paramamosain provides insights in environmental adaptation.</title>
        <authorList>
            <person name="Zhang L."/>
        </authorList>
    </citation>
    <scope>NUCLEOTIDE SEQUENCE [LARGE SCALE GENOMIC DNA]</scope>
    <source>
        <strain evidence="2">LZ_2023a</strain>
        <tissue evidence="2">Muscle</tissue>
    </source>
</reference>
<evidence type="ECO:0000313" key="2">
    <source>
        <dbReference type="EMBL" id="KAK8374573.1"/>
    </source>
</evidence>
<feature type="region of interest" description="Disordered" evidence="1">
    <location>
        <begin position="1"/>
        <end position="80"/>
    </location>
</feature>
<organism evidence="2 4">
    <name type="scientific">Scylla paramamosain</name>
    <name type="common">Mud crab</name>
    <dbReference type="NCBI Taxonomy" id="85552"/>
    <lineage>
        <taxon>Eukaryota</taxon>
        <taxon>Metazoa</taxon>
        <taxon>Ecdysozoa</taxon>
        <taxon>Arthropoda</taxon>
        <taxon>Crustacea</taxon>
        <taxon>Multicrustacea</taxon>
        <taxon>Malacostraca</taxon>
        <taxon>Eumalacostraca</taxon>
        <taxon>Eucarida</taxon>
        <taxon>Decapoda</taxon>
        <taxon>Pleocyemata</taxon>
        <taxon>Brachyura</taxon>
        <taxon>Eubrachyura</taxon>
        <taxon>Portunoidea</taxon>
        <taxon>Portunidae</taxon>
        <taxon>Portuninae</taxon>
        <taxon>Scylla</taxon>
    </lineage>
</organism>
<keyword evidence="4" id="KW-1185">Reference proteome</keyword>
<protein>
    <submittedName>
        <fullName evidence="2">Uncharacterized protein</fullName>
    </submittedName>
</protein>
<comment type="caution">
    <text evidence="2">The sequence shown here is derived from an EMBL/GenBank/DDBJ whole genome shotgun (WGS) entry which is preliminary data.</text>
</comment>
<dbReference type="AlphaFoldDB" id="A0AAW0SHK7"/>
<sequence length="80" mass="8713">MQGDTFGEYTNTTQFTTLPRTGNRVQRYTDTSSARVSHAEAPRSQMGSPRGGGGAPTPLVQFFHTPKRTVCTSEPSDHLV</sequence>
<feature type="compositionally biased region" description="Polar residues" evidence="1">
    <location>
        <begin position="8"/>
        <end position="35"/>
    </location>
</feature>
<dbReference type="EMBL" id="JARAKH010000018">
    <property type="protein sequence ID" value="KAK8395144.1"/>
    <property type="molecule type" value="Genomic_DNA"/>
</dbReference>
<accession>A0AAW0SHK7</accession>
<proteinExistence type="predicted"/>
<dbReference type="EMBL" id="JARAKH010000311">
    <property type="protein sequence ID" value="KAK8374573.1"/>
    <property type="molecule type" value="Genomic_DNA"/>
</dbReference>
<name>A0AAW0SHK7_SCYPA</name>